<evidence type="ECO:0000313" key="3">
    <source>
        <dbReference type="RefSeq" id="XP_028043400.1"/>
    </source>
</evidence>
<gene>
    <name evidence="3" type="primary">LOC114252909</name>
</gene>
<dbReference type="Proteomes" id="UP000504629">
    <property type="component" value="Unplaced"/>
</dbReference>
<feature type="chain" id="PRO_5026759670" evidence="1">
    <location>
        <begin position="23"/>
        <end position="211"/>
    </location>
</feature>
<name>A0A6J2KMM6_BOMMA</name>
<protein>
    <submittedName>
        <fullName evidence="3">Uncharacterized protein LOC114252909</fullName>
    </submittedName>
</protein>
<sequence length="211" mass="24196">MFTWMLIFEIILLYVVSGPSHALTGGTSHNITTCEEFERGARFDPYAIIDSMWKIFYFWANTTEINPIVFSLPAKKRLAKFKEVIEAIEPHLEVEWQKATMFMTPRPGVEVLLLHATTPGAFRALVKQEQRHKARPQPVPLVKFADIRIKLVNQFMGMMCCEDLTAYALARTDSIPTTEKSCKEAADKIGYKGPDGRSYLFLQKRQIDDEF</sequence>
<dbReference type="OrthoDB" id="7215202at2759"/>
<evidence type="ECO:0000256" key="1">
    <source>
        <dbReference type="SAM" id="SignalP"/>
    </source>
</evidence>
<keyword evidence="2" id="KW-1185">Reference proteome</keyword>
<keyword evidence="1" id="KW-0732">Signal</keyword>
<dbReference type="RefSeq" id="XP_028043400.1">
    <property type="nucleotide sequence ID" value="XM_028187599.1"/>
</dbReference>
<evidence type="ECO:0000313" key="2">
    <source>
        <dbReference type="Proteomes" id="UP000504629"/>
    </source>
</evidence>
<organism evidence="2 3">
    <name type="scientific">Bombyx mandarina</name>
    <name type="common">Wild silk moth</name>
    <name type="synonym">Wild silkworm</name>
    <dbReference type="NCBI Taxonomy" id="7092"/>
    <lineage>
        <taxon>Eukaryota</taxon>
        <taxon>Metazoa</taxon>
        <taxon>Ecdysozoa</taxon>
        <taxon>Arthropoda</taxon>
        <taxon>Hexapoda</taxon>
        <taxon>Insecta</taxon>
        <taxon>Pterygota</taxon>
        <taxon>Neoptera</taxon>
        <taxon>Endopterygota</taxon>
        <taxon>Lepidoptera</taxon>
        <taxon>Glossata</taxon>
        <taxon>Ditrysia</taxon>
        <taxon>Bombycoidea</taxon>
        <taxon>Bombycidae</taxon>
        <taxon>Bombycinae</taxon>
        <taxon>Bombyx</taxon>
    </lineage>
</organism>
<dbReference type="GeneID" id="114252909"/>
<accession>A0A6J2KMM6</accession>
<dbReference type="AlphaFoldDB" id="A0A6J2KMM6"/>
<dbReference type="KEGG" id="bman:114252909"/>
<feature type="signal peptide" evidence="1">
    <location>
        <begin position="1"/>
        <end position="22"/>
    </location>
</feature>
<proteinExistence type="predicted"/>
<reference evidence="3" key="1">
    <citation type="submission" date="2025-08" db="UniProtKB">
        <authorList>
            <consortium name="RefSeq"/>
        </authorList>
    </citation>
    <scope>IDENTIFICATION</scope>
    <source>
        <tissue evidence="3">Silk gland</tissue>
    </source>
</reference>